<keyword evidence="3 6" id="KW-0479">Metal-binding</keyword>
<gene>
    <name evidence="8" type="ORF">KEH51_28165</name>
</gene>
<feature type="domain" description="Cytochrome c" evidence="7">
    <location>
        <begin position="1"/>
        <end position="67"/>
    </location>
</feature>
<dbReference type="AlphaFoldDB" id="A0A941FNX6"/>
<organism evidence="8 9">
    <name type="scientific">Peribacillus frigoritolerans</name>
    <dbReference type="NCBI Taxonomy" id="450367"/>
    <lineage>
        <taxon>Bacteria</taxon>
        <taxon>Bacillati</taxon>
        <taxon>Bacillota</taxon>
        <taxon>Bacilli</taxon>
        <taxon>Bacillales</taxon>
        <taxon>Bacillaceae</taxon>
        <taxon>Peribacillus</taxon>
    </lineage>
</organism>
<dbReference type="InterPro" id="IPR036909">
    <property type="entry name" value="Cyt_c-like_dom_sf"/>
</dbReference>
<evidence type="ECO:0000256" key="3">
    <source>
        <dbReference type="ARBA" id="ARBA00022723"/>
    </source>
</evidence>
<dbReference type="GO" id="GO:0046872">
    <property type="term" value="F:metal ion binding"/>
    <property type="evidence" value="ECO:0007669"/>
    <property type="project" value="UniProtKB-KW"/>
</dbReference>
<dbReference type="InterPro" id="IPR009056">
    <property type="entry name" value="Cyt_c-like_dom"/>
</dbReference>
<dbReference type="Gene3D" id="1.10.760.10">
    <property type="entry name" value="Cytochrome c-like domain"/>
    <property type="match status" value="1"/>
</dbReference>
<dbReference type="InterPro" id="IPR051811">
    <property type="entry name" value="Cytochrome_c550/c551-like"/>
</dbReference>
<dbReference type="PANTHER" id="PTHR37823">
    <property type="entry name" value="CYTOCHROME C-553-LIKE"/>
    <property type="match status" value="1"/>
</dbReference>
<dbReference type="SUPFAM" id="SSF46626">
    <property type="entry name" value="Cytochrome c"/>
    <property type="match status" value="1"/>
</dbReference>
<evidence type="ECO:0000313" key="9">
    <source>
        <dbReference type="Proteomes" id="UP000680045"/>
    </source>
</evidence>
<evidence type="ECO:0000256" key="1">
    <source>
        <dbReference type="ARBA" id="ARBA00022448"/>
    </source>
</evidence>
<sequence>MDSNGCISCHGAELTGGAGAPSLIDTGLKPEEISKIAVKGQGGMPAGMFKGTDEELKTLAEFVSGLSTK</sequence>
<protein>
    <submittedName>
        <fullName evidence="8">Cytochrome c</fullName>
    </submittedName>
</protein>
<dbReference type="GO" id="GO:0020037">
    <property type="term" value="F:heme binding"/>
    <property type="evidence" value="ECO:0007669"/>
    <property type="project" value="InterPro"/>
</dbReference>
<keyword evidence="1" id="KW-0813">Transport</keyword>
<keyword evidence="5 6" id="KW-0408">Iron</keyword>
<dbReference type="EMBL" id="JAGTPW010000083">
    <property type="protein sequence ID" value="MBR8646264.1"/>
    <property type="molecule type" value="Genomic_DNA"/>
</dbReference>
<dbReference type="PROSITE" id="PS51007">
    <property type="entry name" value="CYTC"/>
    <property type="match status" value="1"/>
</dbReference>
<proteinExistence type="predicted"/>
<evidence type="ECO:0000256" key="2">
    <source>
        <dbReference type="ARBA" id="ARBA00022617"/>
    </source>
</evidence>
<evidence type="ECO:0000256" key="5">
    <source>
        <dbReference type="ARBA" id="ARBA00023004"/>
    </source>
</evidence>
<dbReference type="PANTHER" id="PTHR37823:SF4">
    <property type="entry name" value="MENAQUINOL-CYTOCHROME C REDUCTASE CYTOCHROME B_C SUBUNIT"/>
    <property type="match status" value="1"/>
</dbReference>
<evidence type="ECO:0000256" key="4">
    <source>
        <dbReference type="ARBA" id="ARBA00022982"/>
    </source>
</evidence>
<evidence type="ECO:0000259" key="7">
    <source>
        <dbReference type="PROSITE" id="PS51007"/>
    </source>
</evidence>
<dbReference type="GO" id="GO:0009055">
    <property type="term" value="F:electron transfer activity"/>
    <property type="evidence" value="ECO:0007669"/>
    <property type="project" value="InterPro"/>
</dbReference>
<keyword evidence="2 6" id="KW-0349">Heme</keyword>
<comment type="caution">
    <text evidence="8">The sequence shown here is derived from an EMBL/GenBank/DDBJ whole genome shotgun (WGS) entry which is preliminary data.</text>
</comment>
<accession>A0A941FNX6</accession>
<name>A0A941FNX6_9BACI</name>
<reference evidence="8" key="1">
    <citation type="submission" date="2021-04" db="EMBL/GenBank/DDBJ databases">
        <title>Whole genome sequencing of Enterococci isolates from hospitalized patients.</title>
        <authorList>
            <person name="Ogoti B.M."/>
            <person name="Onyambu F.G."/>
        </authorList>
    </citation>
    <scope>NUCLEOTIDE SEQUENCE</scope>
    <source>
        <strain evidence="8">242</strain>
    </source>
</reference>
<dbReference type="Proteomes" id="UP000680045">
    <property type="component" value="Unassembled WGS sequence"/>
</dbReference>
<evidence type="ECO:0000256" key="6">
    <source>
        <dbReference type="PROSITE-ProRule" id="PRU00433"/>
    </source>
</evidence>
<keyword evidence="4" id="KW-0249">Electron transport</keyword>
<dbReference type="Pfam" id="PF13442">
    <property type="entry name" value="Cytochrome_CBB3"/>
    <property type="match status" value="1"/>
</dbReference>
<evidence type="ECO:0000313" key="8">
    <source>
        <dbReference type="EMBL" id="MBR8646264.1"/>
    </source>
</evidence>